<comment type="function">
    <text evidence="1 8">Involved in lipopolysaccharide (LPS) biosynthesis. Catalyzes the transfer of 3-deoxy-D-manno-octulosonate (Kdo) residue(s) from CMP-Kdo to lipid IV(A), the tetraacyldisaccharide-1,4'-bisphosphate precursor of lipid A.</text>
</comment>
<proteinExistence type="inferred from homology"/>
<dbReference type="EMBL" id="JALBUU010000004">
    <property type="protein sequence ID" value="MCI0754336.1"/>
    <property type="molecule type" value="Genomic_DNA"/>
</dbReference>
<dbReference type="SUPFAM" id="SSF53756">
    <property type="entry name" value="UDP-Glycosyltransferase/glycogen phosphorylase"/>
    <property type="match status" value="1"/>
</dbReference>
<comment type="subcellular location">
    <subcellularLocation>
        <location evidence="8">Cell membrane</location>
    </subcellularLocation>
</comment>
<dbReference type="GO" id="GO:0016740">
    <property type="term" value="F:transferase activity"/>
    <property type="evidence" value="ECO:0007669"/>
    <property type="project" value="UniProtKB-KW"/>
</dbReference>
<sequence length="427" mass="45279">MSLGAVAGRLAGQALAPLLPFWLRLRARRGKEIADRLPERRGLHADRPEGPLIWLHGASVGESLSLIPLMAALVEQRPELYLLVTTGTVTSATLLQQRLTPALRERVMHRFVPLDVPRWAAAFLDGWQPDAAVFVESELWPNISAALAERNIPSALVNARLSPRSAKAWRWAPGLARQMLGRYRLVVAQSEEDAVRLRALGAVDAAFWGHLKAAAEPPPADPVALAALRGAIGGRPVFLAGSTHAGEEVAALSAHRAARAALPDLLTVIVPRHPQRAEEVAALVAPLPFARRTAGMLPAPEHEVYLADTMGEMGLFFRTAGVALVGATLVPKGGHNPLEPARLGCPILLGPHTEHVEAMAAALVEGGGALRVADVAALAEAVTDVLTNPDRARAMAVAAAKIAADASHLPGRLAAAILDWLPQLPPR</sequence>
<dbReference type="PANTHER" id="PTHR42755:SF1">
    <property type="entry name" value="3-DEOXY-D-MANNO-OCTULOSONIC ACID TRANSFERASE, MITOCHONDRIAL-RELATED"/>
    <property type="match status" value="1"/>
</dbReference>
<dbReference type="Gene3D" id="3.40.50.2000">
    <property type="entry name" value="Glycogen Phosphorylase B"/>
    <property type="match status" value="1"/>
</dbReference>
<evidence type="ECO:0000256" key="6">
    <source>
        <dbReference type="ARBA" id="ARBA00031445"/>
    </source>
</evidence>
<dbReference type="RefSeq" id="WP_241792936.1">
    <property type="nucleotide sequence ID" value="NZ_JALBUU010000004.1"/>
</dbReference>
<dbReference type="Proteomes" id="UP001201985">
    <property type="component" value="Unassembled WGS sequence"/>
</dbReference>
<evidence type="ECO:0000256" key="3">
    <source>
        <dbReference type="ARBA" id="ARBA00012621"/>
    </source>
</evidence>
<evidence type="ECO:0000313" key="10">
    <source>
        <dbReference type="EMBL" id="MCI0754336.1"/>
    </source>
</evidence>
<evidence type="ECO:0000256" key="1">
    <source>
        <dbReference type="ARBA" id="ARBA00003394"/>
    </source>
</evidence>
<comment type="caution">
    <text evidence="10">The sequence shown here is derived from an EMBL/GenBank/DDBJ whole genome shotgun (WGS) entry which is preliminary data.</text>
</comment>
<feature type="domain" description="3-deoxy-D-manno-octulosonic-acid transferase N-terminal" evidence="9">
    <location>
        <begin position="36"/>
        <end position="213"/>
    </location>
</feature>
<protein>
    <recommendedName>
        <fullName evidence="4 8">3-deoxy-D-manno-octulosonic acid transferase</fullName>
        <shortName evidence="8">Kdo transferase</shortName>
        <ecNumber evidence="3 8">2.4.99.12</ecNumber>
    </recommendedName>
    <alternativeName>
        <fullName evidence="6 8">Lipid IV(A) 3-deoxy-D-manno-octulosonic acid transferase</fullName>
    </alternativeName>
</protein>
<comment type="catalytic activity">
    <reaction evidence="7 8">
        <text>lipid IVA (E. coli) + CMP-3-deoxy-beta-D-manno-octulosonate = alpha-Kdo-(2-&gt;6)-lipid IVA (E. coli) + CMP + H(+)</text>
        <dbReference type="Rhea" id="RHEA:28066"/>
        <dbReference type="ChEBI" id="CHEBI:15378"/>
        <dbReference type="ChEBI" id="CHEBI:58603"/>
        <dbReference type="ChEBI" id="CHEBI:60364"/>
        <dbReference type="ChEBI" id="CHEBI:60377"/>
        <dbReference type="ChEBI" id="CHEBI:85987"/>
        <dbReference type="EC" id="2.4.99.12"/>
    </reaction>
</comment>
<dbReference type="InterPro" id="IPR007507">
    <property type="entry name" value="Glycos_transf_N"/>
</dbReference>
<dbReference type="Pfam" id="PF04413">
    <property type="entry name" value="Glycos_transf_N"/>
    <property type="match status" value="1"/>
</dbReference>
<dbReference type="EC" id="2.4.99.12" evidence="3 8"/>
<evidence type="ECO:0000259" key="9">
    <source>
        <dbReference type="Pfam" id="PF04413"/>
    </source>
</evidence>
<dbReference type="InterPro" id="IPR038107">
    <property type="entry name" value="Glycos_transf_N_sf"/>
</dbReference>
<keyword evidence="8" id="KW-0472">Membrane</keyword>
<comment type="pathway">
    <text evidence="2 8">Bacterial outer membrane biogenesis; LPS core biosynthesis.</text>
</comment>
<name>A0ABS9W4X0_9PROT</name>
<gene>
    <name evidence="10" type="ORF">MON41_11280</name>
</gene>
<organism evidence="10 11">
    <name type="scientific">Teichococcus vastitatis</name>
    <dbReference type="NCBI Taxonomy" id="2307076"/>
    <lineage>
        <taxon>Bacteria</taxon>
        <taxon>Pseudomonadati</taxon>
        <taxon>Pseudomonadota</taxon>
        <taxon>Alphaproteobacteria</taxon>
        <taxon>Acetobacterales</taxon>
        <taxon>Roseomonadaceae</taxon>
        <taxon>Roseomonas</taxon>
    </lineage>
</organism>
<accession>A0ABS9W4X0</accession>
<reference evidence="10 11" key="1">
    <citation type="submission" date="2022-03" db="EMBL/GenBank/DDBJ databases">
        <title>Complete genome analysis of Roseomonas KG 17.1 : a prolific producer of plant growth promoters.</title>
        <authorList>
            <person name="Saadouli I."/>
            <person name="Najjari A."/>
            <person name="Mosbah A."/>
            <person name="Ouzari H.I."/>
        </authorList>
    </citation>
    <scope>NUCLEOTIDE SEQUENCE [LARGE SCALE GENOMIC DNA]</scope>
    <source>
        <strain evidence="10 11">KG17-1</strain>
    </source>
</reference>
<evidence type="ECO:0000256" key="5">
    <source>
        <dbReference type="ARBA" id="ARBA00022679"/>
    </source>
</evidence>
<keyword evidence="5 8" id="KW-0808">Transferase</keyword>
<keyword evidence="8" id="KW-1003">Cell membrane</keyword>
<dbReference type="InterPro" id="IPR039901">
    <property type="entry name" value="Kdotransferase"/>
</dbReference>
<evidence type="ECO:0000256" key="4">
    <source>
        <dbReference type="ARBA" id="ARBA00019077"/>
    </source>
</evidence>
<evidence type="ECO:0000313" key="11">
    <source>
        <dbReference type="Proteomes" id="UP001201985"/>
    </source>
</evidence>
<evidence type="ECO:0000256" key="7">
    <source>
        <dbReference type="ARBA" id="ARBA00049183"/>
    </source>
</evidence>
<dbReference type="PANTHER" id="PTHR42755">
    <property type="entry name" value="3-DEOXY-MANNO-OCTULOSONATE CYTIDYLYLTRANSFERASE"/>
    <property type="match status" value="1"/>
</dbReference>
<keyword evidence="11" id="KW-1185">Reference proteome</keyword>
<evidence type="ECO:0000256" key="8">
    <source>
        <dbReference type="RuleBase" id="RU365103"/>
    </source>
</evidence>
<comment type="similarity">
    <text evidence="8">Belongs to the glycosyltransferase group 1 family.</text>
</comment>
<evidence type="ECO:0000256" key="2">
    <source>
        <dbReference type="ARBA" id="ARBA00004713"/>
    </source>
</evidence>
<dbReference type="Gene3D" id="3.40.50.11720">
    <property type="entry name" value="3-Deoxy-D-manno-octulosonic-acid transferase, N-terminal domain"/>
    <property type="match status" value="1"/>
</dbReference>
<keyword evidence="8" id="KW-0448">Lipopolysaccharide biosynthesis</keyword>